<evidence type="ECO:0000256" key="7">
    <source>
        <dbReference type="ARBA" id="ARBA00038240"/>
    </source>
</evidence>
<dbReference type="NCBIfam" id="NF003558">
    <property type="entry name" value="PRK05231.1"/>
    <property type="match status" value="1"/>
</dbReference>
<dbReference type="OrthoDB" id="9777460at2"/>
<dbReference type="Pfam" id="PF01636">
    <property type="entry name" value="APH"/>
    <property type="match status" value="1"/>
</dbReference>
<gene>
    <name evidence="8" type="primary">thrB</name>
    <name evidence="11" type="ORF">C0Q88_02920</name>
</gene>
<dbReference type="InterPro" id="IPR050249">
    <property type="entry name" value="Pseudomonas-type_ThrB"/>
</dbReference>
<dbReference type="EC" id="2.7.1.39" evidence="8 9"/>
<dbReference type="NCBIfam" id="TIGR00938">
    <property type="entry name" value="thrB_alt"/>
    <property type="match status" value="1"/>
</dbReference>
<evidence type="ECO:0000256" key="8">
    <source>
        <dbReference type="HAMAP-Rule" id="MF_00301"/>
    </source>
</evidence>
<sequence>MAVFTPVSEEQAAGFIASLTPGKLTSLRGIPSGIENTNYFVTTTAGEFVLTLFERLREDELSFYLKLMLHLAGKGIPVPEPKTDRNGQIVFRLNGKPACLVTRLEGQHCPAPTPHHCAQVGAMLARMHLAGRDFGLEQFPTRGYGWWFHAADQILPFLDGSKRETLLDELRFQQTLANDHLYQNLPRGPVHGDLFRDNVLFADGSKSNDKAGAQTLSGFFDFYFAGTDTFIFDVAVCLNDWCIDHPSGALLPAAANAFVKAYEVVRPLTPQEHRHLPAVLRAAALRFWLSRLMDLHFPRESTLLHAHNPEHFFRVLCLHRCSSPFLTRNQR</sequence>
<dbReference type="AlphaFoldDB" id="A0A2N4TVD8"/>
<name>A0A2N4TVD8_RALPI</name>
<dbReference type="UniPathway" id="UPA00050">
    <property type="reaction ID" value="UER00064"/>
</dbReference>
<dbReference type="GO" id="GO:0004413">
    <property type="term" value="F:homoserine kinase activity"/>
    <property type="evidence" value="ECO:0007669"/>
    <property type="project" value="UniProtKB-UniRule"/>
</dbReference>
<dbReference type="SUPFAM" id="SSF56112">
    <property type="entry name" value="Protein kinase-like (PK-like)"/>
    <property type="match status" value="1"/>
</dbReference>
<evidence type="ECO:0000256" key="2">
    <source>
        <dbReference type="ARBA" id="ARBA00022679"/>
    </source>
</evidence>
<dbReference type="InterPro" id="IPR005280">
    <property type="entry name" value="Homoserine_kinase_II"/>
</dbReference>
<evidence type="ECO:0000256" key="4">
    <source>
        <dbReference type="ARBA" id="ARBA00022741"/>
    </source>
</evidence>
<dbReference type="PANTHER" id="PTHR21064">
    <property type="entry name" value="AMINOGLYCOSIDE PHOSPHOTRANSFERASE DOMAIN-CONTAINING PROTEIN-RELATED"/>
    <property type="match status" value="1"/>
</dbReference>
<dbReference type="GO" id="GO:0009088">
    <property type="term" value="P:threonine biosynthetic process"/>
    <property type="evidence" value="ECO:0007669"/>
    <property type="project" value="UniProtKB-UniRule"/>
</dbReference>
<keyword evidence="5 8" id="KW-0418">Kinase</keyword>
<proteinExistence type="inferred from homology"/>
<dbReference type="Gene3D" id="3.30.200.20">
    <property type="entry name" value="Phosphorylase Kinase, domain 1"/>
    <property type="match status" value="1"/>
</dbReference>
<comment type="pathway">
    <text evidence="8">Amino-acid biosynthesis; L-threonine biosynthesis; L-threonine from L-aspartate: step 4/5.</text>
</comment>
<feature type="domain" description="Aminoglycoside phosphotransferase" evidence="10">
    <location>
        <begin position="27"/>
        <end position="267"/>
    </location>
</feature>
<evidence type="ECO:0000256" key="3">
    <source>
        <dbReference type="ARBA" id="ARBA00022697"/>
    </source>
</evidence>
<evidence type="ECO:0000256" key="9">
    <source>
        <dbReference type="NCBIfam" id="TIGR00938"/>
    </source>
</evidence>
<keyword evidence="6 8" id="KW-0067">ATP-binding</keyword>
<evidence type="ECO:0000313" key="11">
    <source>
        <dbReference type="EMBL" id="PLC43678.1"/>
    </source>
</evidence>
<dbReference type="InterPro" id="IPR011009">
    <property type="entry name" value="Kinase-like_dom_sf"/>
</dbReference>
<dbReference type="PANTHER" id="PTHR21064:SF6">
    <property type="entry name" value="AMINOGLYCOSIDE PHOSPHOTRANSFERASE DOMAIN-CONTAINING PROTEIN"/>
    <property type="match status" value="1"/>
</dbReference>
<organism evidence="11 12">
    <name type="scientific">Ralstonia pickettii</name>
    <name type="common">Burkholderia pickettii</name>
    <dbReference type="NCBI Taxonomy" id="329"/>
    <lineage>
        <taxon>Bacteria</taxon>
        <taxon>Pseudomonadati</taxon>
        <taxon>Pseudomonadota</taxon>
        <taxon>Betaproteobacteria</taxon>
        <taxon>Burkholderiales</taxon>
        <taxon>Burkholderiaceae</taxon>
        <taxon>Ralstonia</taxon>
    </lineage>
</organism>
<comment type="similarity">
    <text evidence="7 8">Belongs to the pseudomonas-type ThrB family.</text>
</comment>
<evidence type="ECO:0000256" key="5">
    <source>
        <dbReference type="ARBA" id="ARBA00022777"/>
    </source>
</evidence>
<keyword evidence="2 8" id="KW-0808">Transferase</keyword>
<keyword evidence="3 8" id="KW-0791">Threonine biosynthesis</keyword>
<dbReference type="EMBL" id="PKQE01000001">
    <property type="protein sequence ID" value="PLC43678.1"/>
    <property type="molecule type" value="Genomic_DNA"/>
</dbReference>
<evidence type="ECO:0000313" key="12">
    <source>
        <dbReference type="Proteomes" id="UP000234456"/>
    </source>
</evidence>
<dbReference type="InterPro" id="IPR002575">
    <property type="entry name" value="Aminoglycoside_PTrfase"/>
</dbReference>
<evidence type="ECO:0000256" key="1">
    <source>
        <dbReference type="ARBA" id="ARBA00022605"/>
    </source>
</evidence>
<comment type="caution">
    <text evidence="11">The sequence shown here is derived from an EMBL/GenBank/DDBJ whole genome shotgun (WGS) entry which is preliminary data.</text>
</comment>
<evidence type="ECO:0000256" key="6">
    <source>
        <dbReference type="ARBA" id="ARBA00022840"/>
    </source>
</evidence>
<dbReference type="RefSeq" id="WP_102064283.1">
    <property type="nucleotide sequence ID" value="NZ_PKQE01000001.1"/>
</dbReference>
<keyword evidence="1 8" id="KW-0028">Amino-acid biosynthesis</keyword>
<dbReference type="CDD" id="cd05153">
    <property type="entry name" value="HomoserineK_II"/>
    <property type="match status" value="1"/>
</dbReference>
<dbReference type="HAMAP" id="MF_00301">
    <property type="entry name" value="Homoser_kinase_2"/>
    <property type="match status" value="1"/>
</dbReference>
<reference evidence="11 12" key="1">
    <citation type="submission" date="2017-12" db="EMBL/GenBank/DDBJ databases">
        <title>Draft genome sequence of Ralstonia pickettii 52.</title>
        <authorList>
            <person name="Zheng B."/>
        </authorList>
    </citation>
    <scope>NUCLEOTIDE SEQUENCE [LARGE SCALE GENOMIC DNA]</scope>
    <source>
        <strain evidence="11 12">52</strain>
    </source>
</reference>
<keyword evidence="4 8" id="KW-0547">Nucleotide-binding</keyword>
<dbReference type="Proteomes" id="UP000234456">
    <property type="component" value="Unassembled WGS sequence"/>
</dbReference>
<protein>
    <recommendedName>
        <fullName evidence="8 9">Homoserine kinase</fullName>
        <shortName evidence="8">HK</shortName>
        <shortName evidence="8">HSK</shortName>
        <ecNumber evidence="8 9">2.7.1.39</ecNumber>
    </recommendedName>
</protein>
<accession>A0A2N4TVD8</accession>
<evidence type="ECO:0000259" key="10">
    <source>
        <dbReference type="Pfam" id="PF01636"/>
    </source>
</evidence>
<dbReference type="Gene3D" id="3.90.1200.10">
    <property type="match status" value="1"/>
</dbReference>
<dbReference type="GO" id="GO:0005524">
    <property type="term" value="F:ATP binding"/>
    <property type="evidence" value="ECO:0007669"/>
    <property type="project" value="UniProtKB-KW"/>
</dbReference>
<comment type="catalytic activity">
    <reaction evidence="8">
        <text>L-homoserine + ATP = O-phospho-L-homoserine + ADP + H(+)</text>
        <dbReference type="Rhea" id="RHEA:13985"/>
        <dbReference type="ChEBI" id="CHEBI:15378"/>
        <dbReference type="ChEBI" id="CHEBI:30616"/>
        <dbReference type="ChEBI" id="CHEBI:57476"/>
        <dbReference type="ChEBI" id="CHEBI:57590"/>
        <dbReference type="ChEBI" id="CHEBI:456216"/>
        <dbReference type="EC" id="2.7.1.39"/>
    </reaction>
</comment>